<gene>
    <name evidence="4" type="ORF">NM125_10335</name>
</gene>
<protein>
    <submittedName>
        <fullName evidence="4">LytTR family DNA-binding domain-containing protein</fullName>
    </submittedName>
</protein>
<sequence>MIKYLIIDDEPIAHGIIEKYCQSLPHLTKKGNCYNVKQAYETLFKTSIDLIFLDINMPEISGFEFLRSLSKPPQIIVTSAHREFAIEGFDLNVCDYLLKPFSFERFMKAINKASENLQDNEDIHVGFKSSDSKDSQLFVKVKGENKQYQISEDDILFVEASGNYSKIFVENMEYITPQKLSEIEEKLSKNTFIRIHRSYLVSREKIKSIEGNQIEISGRSLPIGQTYKEQVRSILDL</sequence>
<dbReference type="Gene3D" id="3.40.50.2300">
    <property type="match status" value="1"/>
</dbReference>
<reference evidence="4" key="1">
    <citation type="submission" date="2022-06" db="EMBL/GenBank/DDBJ databases">
        <title>Gracilimonas sp. CAU 1638 isolated from sea sediment.</title>
        <authorList>
            <person name="Kim W."/>
        </authorList>
    </citation>
    <scope>NUCLEOTIDE SEQUENCE</scope>
    <source>
        <strain evidence="4">CAU 1638</strain>
    </source>
</reference>
<evidence type="ECO:0000256" key="1">
    <source>
        <dbReference type="PROSITE-ProRule" id="PRU00169"/>
    </source>
</evidence>
<organism evidence="4 5">
    <name type="scientific">Gracilimonas sediminicola</name>
    <dbReference type="NCBI Taxonomy" id="2952158"/>
    <lineage>
        <taxon>Bacteria</taxon>
        <taxon>Pseudomonadati</taxon>
        <taxon>Balneolota</taxon>
        <taxon>Balneolia</taxon>
        <taxon>Balneolales</taxon>
        <taxon>Balneolaceae</taxon>
        <taxon>Gracilimonas</taxon>
    </lineage>
</organism>
<dbReference type="AlphaFoldDB" id="A0A9X2RH32"/>
<comment type="caution">
    <text evidence="4">The sequence shown here is derived from an EMBL/GenBank/DDBJ whole genome shotgun (WGS) entry which is preliminary data.</text>
</comment>
<dbReference type="SMART" id="SM00850">
    <property type="entry name" value="LytTR"/>
    <property type="match status" value="1"/>
</dbReference>
<dbReference type="Pfam" id="PF00072">
    <property type="entry name" value="Response_reg"/>
    <property type="match status" value="1"/>
</dbReference>
<accession>A0A9X2RH32</accession>
<dbReference type="RefSeq" id="WP_255134847.1">
    <property type="nucleotide sequence ID" value="NZ_JANDBC010000002.1"/>
</dbReference>
<dbReference type="InterPro" id="IPR007492">
    <property type="entry name" value="LytTR_DNA-bd_dom"/>
</dbReference>
<keyword evidence="4" id="KW-0238">DNA-binding</keyword>
<feature type="modified residue" description="4-aspartylphosphate" evidence="1">
    <location>
        <position position="54"/>
    </location>
</feature>
<proteinExistence type="predicted"/>
<feature type="domain" description="Response regulatory" evidence="2">
    <location>
        <begin position="3"/>
        <end position="114"/>
    </location>
</feature>
<dbReference type="EMBL" id="JANDBC010000002">
    <property type="protein sequence ID" value="MCP9291973.1"/>
    <property type="molecule type" value="Genomic_DNA"/>
</dbReference>
<dbReference type="InterPro" id="IPR001789">
    <property type="entry name" value="Sig_transdc_resp-reg_receiver"/>
</dbReference>
<evidence type="ECO:0000313" key="5">
    <source>
        <dbReference type="Proteomes" id="UP001139125"/>
    </source>
</evidence>
<dbReference type="Gene3D" id="2.40.50.1020">
    <property type="entry name" value="LytTr DNA-binding domain"/>
    <property type="match status" value="1"/>
</dbReference>
<dbReference type="Pfam" id="PF04397">
    <property type="entry name" value="LytTR"/>
    <property type="match status" value="1"/>
</dbReference>
<evidence type="ECO:0000259" key="3">
    <source>
        <dbReference type="PROSITE" id="PS50930"/>
    </source>
</evidence>
<keyword evidence="5" id="KW-1185">Reference proteome</keyword>
<dbReference type="GO" id="GO:0000156">
    <property type="term" value="F:phosphorelay response regulator activity"/>
    <property type="evidence" value="ECO:0007669"/>
    <property type="project" value="InterPro"/>
</dbReference>
<dbReference type="SUPFAM" id="SSF52172">
    <property type="entry name" value="CheY-like"/>
    <property type="match status" value="1"/>
</dbReference>
<dbReference type="InterPro" id="IPR046947">
    <property type="entry name" value="LytR-like"/>
</dbReference>
<dbReference type="InterPro" id="IPR011006">
    <property type="entry name" value="CheY-like_superfamily"/>
</dbReference>
<dbReference type="SMART" id="SM00448">
    <property type="entry name" value="REC"/>
    <property type="match status" value="1"/>
</dbReference>
<evidence type="ECO:0000259" key="2">
    <source>
        <dbReference type="PROSITE" id="PS50110"/>
    </source>
</evidence>
<dbReference type="PANTHER" id="PTHR37299:SF1">
    <property type="entry name" value="STAGE 0 SPORULATION PROTEIN A HOMOLOG"/>
    <property type="match status" value="1"/>
</dbReference>
<feature type="domain" description="HTH LytTR-type" evidence="3">
    <location>
        <begin position="139"/>
        <end position="237"/>
    </location>
</feature>
<dbReference type="PROSITE" id="PS50930">
    <property type="entry name" value="HTH_LYTTR"/>
    <property type="match status" value="1"/>
</dbReference>
<name>A0A9X2RH32_9BACT</name>
<keyword evidence="1" id="KW-0597">Phosphoprotein</keyword>
<evidence type="ECO:0000313" key="4">
    <source>
        <dbReference type="EMBL" id="MCP9291973.1"/>
    </source>
</evidence>
<dbReference type="GO" id="GO:0003677">
    <property type="term" value="F:DNA binding"/>
    <property type="evidence" value="ECO:0007669"/>
    <property type="project" value="UniProtKB-KW"/>
</dbReference>
<dbReference type="PROSITE" id="PS50110">
    <property type="entry name" value="RESPONSE_REGULATORY"/>
    <property type="match status" value="1"/>
</dbReference>
<dbReference type="Proteomes" id="UP001139125">
    <property type="component" value="Unassembled WGS sequence"/>
</dbReference>
<dbReference type="PANTHER" id="PTHR37299">
    <property type="entry name" value="TRANSCRIPTIONAL REGULATOR-RELATED"/>
    <property type="match status" value="1"/>
</dbReference>